<dbReference type="PANTHER" id="PTHR11647:SF1">
    <property type="entry name" value="COLLAPSIN RESPONSE MEDIATOR PROTEIN"/>
    <property type="match status" value="1"/>
</dbReference>
<evidence type="ECO:0000313" key="3">
    <source>
        <dbReference type="EMBL" id="BCK84259.1"/>
    </source>
</evidence>
<dbReference type="AlphaFoldDB" id="A0A810Q7K4"/>
<dbReference type="EMBL" id="AP023420">
    <property type="protein sequence ID" value="BCK84259.1"/>
    <property type="molecule type" value="Genomic_DNA"/>
</dbReference>
<evidence type="ECO:0000259" key="2">
    <source>
        <dbReference type="Pfam" id="PF01979"/>
    </source>
</evidence>
<dbReference type="Proteomes" id="UP000679848">
    <property type="component" value="Chromosome"/>
</dbReference>
<dbReference type="KEGG" id="pfaa:MM59RIKEN_15780"/>
<evidence type="ECO:0000256" key="1">
    <source>
        <dbReference type="ARBA" id="ARBA00001947"/>
    </source>
</evidence>
<sequence length="527" mass="58222">MRYITSADLQALLREGKKELVLGEQDKLTDVVREMLRHYGIRIVHTGTTSTVGSGPQAAVFAPPVSACAQGLDISTFAETGNGLDYDLAIINGIVVLPESGRVETNICIRNGKIAALTLEHPSARQVIDARGRYVFPGIIDPHTHLGLYAPLETELETETRSALLGGVTTIGTFFNHEGSYLPTISLLERVVPQYSRIDIIPHFTLRDEKQLQELPLYAGRGMNSFKVYMCGVRGLYPHQDDGFILAAMEKLRELPSDPVLCIHAENTFIVDRATQSLESQPMNNLEQWRRMHPNIAEGEAVLRSAYFSGKTGVRTYVVHQSCKESMEVLERAKHERFYAETTSPYLTRDTSSKVGAYGKMLPPFREPESRLALWDGIRKGLIDTIGTDNVTMTAAEKKAGQGMANADAGYPALGTHLASVLNEGFFCQEISLEKLIPLMTMNPAKIFGVYPKKGTLLPGADADIVIVDMETPRRVDPRTLCSRSDFSLFQGEELRGWPVCTIKSGWVAAVNGQVVQDELRGVMLQH</sequence>
<proteinExistence type="predicted"/>
<dbReference type="SUPFAM" id="SSF51338">
    <property type="entry name" value="Composite domain of metallo-dependent hydrolases"/>
    <property type="match status" value="1"/>
</dbReference>
<dbReference type="InterPro" id="IPR006680">
    <property type="entry name" value="Amidohydro-rel"/>
</dbReference>
<dbReference type="InterPro" id="IPR050378">
    <property type="entry name" value="Metallo-dep_Hydrolases_sf"/>
</dbReference>
<dbReference type="GO" id="GO:0005829">
    <property type="term" value="C:cytosol"/>
    <property type="evidence" value="ECO:0007669"/>
    <property type="project" value="TreeGrafter"/>
</dbReference>
<dbReference type="Gene3D" id="2.30.40.10">
    <property type="entry name" value="Urease, subunit C, domain 1"/>
    <property type="match status" value="1"/>
</dbReference>
<dbReference type="InterPro" id="IPR011059">
    <property type="entry name" value="Metal-dep_hydrolase_composite"/>
</dbReference>
<accession>A0A810Q7K4</accession>
<gene>
    <name evidence="3" type="ORF">MM59RIKEN_15780</name>
</gene>
<dbReference type="PANTHER" id="PTHR11647">
    <property type="entry name" value="HYDRANTOINASE/DIHYDROPYRIMIDINASE FAMILY MEMBER"/>
    <property type="match status" value="1"/>
</dbReference>
<feature type="domain" description="Amidohydrolase-related" evidence="2">
    <location>
        <begin position="369"/>
        <end position="506"/>
    </location>
</feature>
<dbReference type="Pfam" id="PF01979">
    <property type="entry name" value="Amidohydro_1"/>
    <property type="match status" value="1"/>
</dbReference>
<organism evidence="3 4">
    <name type="scientific">Pusillibacter faecalis</name>
    <dbReference type="NCBI Taxonomy" id="2714358"/>
    <lineage>
        <taxon>Bacteria</taxon>
        <taxon>Bacillati</taxon>
        <taxon>Bacillota</taxon>
        <taxon>Clostridia</taxon>
        <taxon>Eubacteriales</taxon>
        <taxon>Oscillospiraceae</taxon>
        <taxon>Pusillibacter</taxon>
    </lineage>
</organism>
<reference evidence="3" key="1">
    <citation type="submission" date="2020-09" db="EMBL/GenBank/DDBJ databases">
        <title>New species isolated from human feces.</title>
        <authorList>
            <person name="Kitahara M."/>
            <person name="Shigeno Y."/>
            <person name="Shime M."/>
            <person name="Matsumoto Y."/>
            <person name="Nakamura S."/>
            <person name="Motooka D."/>
            <person name="Fukuoka S."/>
            <person name="Nishikawa H."/>
            <person name="Benno Y."/>
        </authorList>
    </citation>
    <scope>NUCLEOTIDE SEQUENCE</scope>
    <source>
        <strain evidence="3">MM59</strain>
    </source>
</reference>
<dbReference type="InterPro" id="IPR032466">
    <property type="entry name" value="Metal_Hydrolase"/>
</dbReference>
<protein>
    <recommendedName>
        <fullName evidence="2">Amidohydrolase-related domain-containing protein</fullName>
    </recommendedName>
</protein>
<dbReference type="Gene3D" id="3.20.20.140">
    <property type="entry name" value="Metal-dependent hydrolases"/>
    <property type="match status" value="1"/>
</dbReference>
<name>A0A810Q7K4_9FIRM</name>
<dbReference type="SUPFAM" id="SSF51556">
    <property type="entry name" value="Metallo-dependent hydrolases"/>
    <property type="match status" value="1"/>
</dbReference>
<dbReference type="RefSeq" id="WP_213543065.1">
    <property type="nucleotide sequence ID" value="NZ_AP023420.1"/>
</dbReference>
<dbReference type="GO" id="GO:0016812">
    <property type="term" value="F:hydrolase activity, acting on carbon-nitrogen (but not peptide) bonds, in cyclic amides"/>
    <property type="evidence" value="ECO:0007669"/>
    <property type="project" value="TreeGrafter"/>
</dbReference>
<keyword evidence="4" id="KW-1185">Reference proteome</keyword>
<evidence type="ECO:0000313" key="4">
    <source>
        <dbReference type="Proteomes" id="UP000679848"/>
    </source>
</evidence>
<comment type="cofactor">
    <cofactor evidence="1">
        <name>Zn(2+)</name>
        <dbReference type="ChEBI" id="CHEBI:29105"/>
    </cofactor>
</comment>